<dbReference type="SUPFAM" id="SSF48452">
    <property type="entry name" value="TPR-like"/>
    <property type="match status" value="1"/>
</dbReference>
<gene>
    <name evidence="2" type="ORF">LX16_2142</name>
</gene>
<keyword evidence="3" id="KW-1185">Reference proteome</keyword>
<proteinExistence type="predicted"/>
<protein>
    <recommendedName>
        <fullName evidence="4">Tetratricopeptide repeat protein</fullName>
    </recommendedName>
</protein>
<dbReference type="InterPro" id="IPR011990">
    <property type="entry name" value="TPR-like_helical_dom_sf"/>
</dbReference>
<feature type="compositionally biased region" description="Acidic residues" evidence="1">
    <location>
        <begin position="58"/>
        <end position="81"/>
    </location>
</feature>
<reference evidence="2 3" key="1">
    <citation type="journal article" date="2013" name="Stand. Genomic Sci.">
        <title>Genomic Encyclopedia of Type Strains, Phase I: The one thousand microbial genomes (KMG-I) project.</title>
        <authorList>
            <person name="Kyrpides N.C."/>
            <person name="Woyke T."/>
            <person name="Eisen J.A."/>
            <person name="Garrity G."/>
            <person name="Lilburn T.G."/>
            <person name="Beck B.J."/>
            <person name="Whitman W.B."/>
            <person name="Hugenholtz P."/>
            <person name="Klenk H.P."/>
        </authorList>
    </citation>
    <scope>NUCLEOTIDE SEQUENCE [LARGE SCALE GENOMIC DNA]</scope>
    <source>
        <strain evidence="2 3">DSM 45044</strain>
    </source>
</reference>
<dbReference type="Gene3D" id="1.25.40.10">
    <property type="entry name" value="Tetratricopeptide repeat domain"/>
    <property type="match status" value="1"/>
</dbReference>
<comment type="caution">
    <text evidence="2">The sequence shown here is derived from an EMBL/GenBank/DDBJ whole genome shotgun (WGS) entry which is preliminary data.</text>
</comment>
<dbReference type="AlphaFoldDB" id="A0A562VF28"/>
<organism evidence="2 3">
    <name type="scientific">Stackebrandtia albiflava</name>
    <dbReference type="NCBI Taxonomy" id="406432"/>
    <lineage>
        <taxon>Bacteria</taxon>
        <taxon>Bacillati</taxon>
        <taxon>Actinomycetota</taxon>
        <taxon>Actinomycetes</taxon>
        <taxon>Glycomycetales</taxon>
        <taxon>Glycomycetaceae</taxon>
        <taxon>Stackebrandtia</taxon>
    </lineage>
</organism>
<dbReference type="Proteomes" id="UP000321617">
    <property type="component" value="Unassembled WGS sequence"/>
</dbReference>
<sequence length="308" mass="33405">MVDPDGDVTELSAEAATADPVHAPEVTDQPTEAVEQNEPAVSADEPTPDPVHARPDAAETEPADEPVEDYDERGEIPVPEDVDYRDLDADTRAGLRSLPKGLAENTGRRLVAAGRLLDEDPERALAHALVARRLASRIAVVREAVGVTAYHAGQWQLAIGELRTAQRLTGTRAHLAMIADAERALGRPERAVDAYRDLEGAKVDDETRIELLIVAAGARRDMGQGAAAVAMLQVPELESNRAEPWLPRLRYAFADALAEQGRVAEAREWFTRVAASDEDDELGAGERLLELEGVAWLAEPDDDDRPVD</sequence>
<evidence type="ECO:0000313" key="3">
    <source>
        <dbReference type="Proteomes" id="UP000321617"/>
    </source>
</evidence>
<accession>A0A562VF28</accession>
<evidence type="ECO:0000256" key="1">
    <source>
        <dbReference type="SAM" id="MobiDB-lite"/>
    </source>
</evidence>
<dbReference type="EMBL" id="VLLL01000005">
    <property type="protein sequence ID" value="TWJ16411.1"/>
    <property type="molecule type" value="Genomic_DNA"/>
</dbReference>
<evidence type="ECO:0008006" key="4">
    <source>
        <dbReference type="Google" id="ProtNLM"/>
    </source>
</evidence>
<evidence type="ECO:0000313" key="2">
    <source>
        <dbReference type="EMBL" id="TWJ16411.1"/>
    </source>
</evidence>
<name>A0A562VF28_9ACTN</name>
<feature type="region of interest" description="Disordered" evidence="1">
    <location>
        <begin position="1"/>
        <end position="87"/>
    </location>
</feature>